<dbReference type="AlphaFoldDB" id="A0AAV4WHC6"/>
<comment type="caution">
    <text evidence="2">The sequence shown here is derived from an EMBL/GenBank/DDBJ whole genome shotgun (WGS) entry which is preliminary data.</text>
</comment>
<dbReference type="GO" id="GO:0016020">
    <property type="term" value="C:membrane"/>
    <property type="evidence" value="ECO:0007669"/>
    <property type="project" value="TreeGrafter"/>
</dbReference>
<dbReference type="PANTHER" id="PTHR13743">
    <property type="entry name" value="BEIGE/BEACH-RELATED"/>
    <property type="match status" value="1"/>
</dbReference>
<dbReference type="EMBL" id="BPLR01016230">
    <property type="protein sequence ID" value="GIY82266.1"/>
    <property type="molecule type" value="Genomic_DNA"/>
</dbReference>
<dbReference type="GO" id="GO:0008104">
    <property type="term" value="P:intracellular protein localization"/>
    <property type="evidence" value="ECO:0007669"/>
    <property type="project" value="TreeGrafter"/>
</dbReference>
<proteinExistence type="predicted"/>
<dbReference type="GO" id="GO:0005829">
    <property type="term" value="C:cytosol"/>
    <property type="evidence" value="ECO:0007669"/>
    <property type="project" value="TreeGrafter"/>
</dbReference>
<reference evidence="2 3" key="1">
    <citation type="submission" date="2021-06" db="EMBL/GenBank/DDBJ databases">
        <title>Caerostris extrusa draft genome.</title>
        <authorList>
            <person name="Kono N."/>
            <person name="Arakawa K."/>
        </authorList>
    </citation>
    <scope>NUCLEOTIDE SEQUENCE [LARGE SCALE GENOMIC DNA]</scope>
</reference>
<evidence type="ECO:0000313" key="3">
    <source>
        <dbReference type="Proteomes" id="UP001054945"/>
    </source>
</evidence>
<dbReference type="Pfam" id="PF15787">
    <property type="entry name" value="DUF4704"/>
    <property type="match status" value="1"/>
</dbReference>
<name>A0AAV4WHC6_CAEEX</name>
<evidence type="ECO:0000259" key="1">
    <source>
        <dbReference type="Pfam" id="PF15787"/>
    </source>
</evidence>
<protein>
    <submittedName>
        <fullName evidence="2">Neurobeachin</fullName>
    </submittedName>
</protein>
<evidence type="ECO:0000313" key="2">
    <source>
        <dbReference type="EMBL" id="GIY82266.1"/>
    </source>
</evidence>
<feature type="domain" description="DUF4704" evidence="1">
    <location>
        <begin position="122"/>
        <end position="274"/>
    </location>
</feature>
<dbReference type="PANTHER" id="PTHR13743:SF162">
    <property type="entry name" value="NEUROBEACHIN"/>
    <property type="match status" value="1"/>
</dbReference>
<accession>A0AAV4WHC6</accession>
<dbReference type="InterPro" id="IPR031570">
    <property type="entry name" value="NBEA/BDCP_DUF4704"/>
</dbReference>
<gene>
    <name evidence="2" type="primary">rg</name>
    <name evidence="2" type="ORF">CEXT_266711</name>
</gene>
<dbReference type="InterPro" id="IPR050865">
    <property type="entry name" value="BEACH_Domain"/>
</dbReference>
<sequence length="294" mass="33171">MGSWLQLPEMSWLVNNSEPFDKCYIGAAPELEEEHVFCGQMSAMYLFSEALSTHQICAIHRLGPGYQSQFRFDGEASSSLPENLKRVLYDGKLSSAIVFMYNPVATDSQLCLQAAPKGNISFFVHTPHALMLQDVKAITTYSIHSTLNSIGGIQVRIKFKYVGSFNYKIVATIIGFVCDLVENSPTVQQHMIQNKAFLVISYLLQKASRDHITEEVLLSFLNLTKYLVTVNNSNSELLLKQLLDHILFNPALWIYTPTVVQTKLFTYLATDFWQILKSTVMYVASALSCRQCIL</sequence>
<keyword evidence="3" id="KW-1185">Reference proteome</keyword>
<dbReference type="GO" id="GO:0019901">
    <property type="term" value="F:protein kinase binding"/>
    <property type="evidence" value="ECO:0007669"/>
    <property type="project" value="TreeGrafter"/>
</dbReference>
<organism evidence="2 3">
    <name type="scientific">Caerostris extrusa</name>
    <name type="common">Bark spider</name>
    <name type="synonym">Caerostris bankana</name>
    <dbReference type="NCBI Taxonomy" id="172846"/>
    <lineage>
        <taxon>Eukaryota</taxon>
        <taxon>Metazoa</taxon>
        <taxon>Ecdysozoa</taxon>
        <taxon>Arthropoda</taxon>
        <taxon>Chelicerata</taxon>
        <taxon>Arachnida</taxon>
        <taxon>Araneae</taxon>
        <taxon>Araneomorphae</taxon>
        <taxon>Entelegynae</taxon>
        <taxon>Araneoidea</taxon>
        <taxon>Araneidae</taxon>
        <taxon>Caerostris</taxon>
    </lineage>
</organism>
<dbReference type="Proteomes" id="UP001054945">
    <property type="component" value="Unassembled WGS sequence"/>
</dbReference>